<keyword evidence="3" id="KW-0808">Transferase</keyword>
<dbReference type="InterPro" id="IPR015424">
    <property type="entry name" value="PyrdxlP-dep_Trfase"/>
</dbReference>
<dbReference type="OrthoDB" id="691673at2759"/>
<dbReference type="PANTHER" id="PTHR42790">
    <property type="entry name" value="AMINOTRANSFERASE"/>
    <property type="match status" value="1"/>
</dbReference>
<evidence type="ECO:0000313" key="7">
    <source>
        <dbReference type="Proteomes" id="UP000789524"/>
    </source>
</evidence>
<evidence type="ECO:0000313" key="6">
    <source>
        <dbReference type="EMBL" id="CAG9568766.1"/>
    </source>
</evidence>
<dbReference type="GO" id="GO:0016212">
    <property type="term" value="F:kynurenine-oxoglutarate transaminase activity"/>
    <property type="evidence" value="ECO:0007669"/>
    <property type="project" value="TreeGrafter"/>
</dbReference>
<proteinExistence type="predicted"/>
<evidence type="ECO:0000256" key="3">
    <source>
        <dbReference type="ARBA" id="ARBA00022679"/>
    </source>
</evidence>
<evidence type="ECO:0000259" key="5">
    <source>
        <dbReference type="Pfam" id="PF00155"/>
    </source>
</evidence>
<dbReference type="InterPro" id="IPR015421">
    <property type="entry name" value="PyrdxlP-dep_Trfase_major"/>
</dbReference>
<name>A0A8J2W692_9NEOP</name>
<evidence type="ECO:0000256" key="2">
    <source>
        <dbReference type="ARBA" id="ARBA00022576"/>
    </source>
</evidence>
<comment type="cofactor">
    <cofactor evidence="1">
        <name>pyridoxal 5'-phosphate</name>
        <dbReference type="ChEBI" id="CHEBI:597326"/>
    </cofactor>
</comment>
<keyword evidence="4" id="KW-0663">Pyridoxal phosphate</keyword>
<dbReference type="SUPFAM" id="SSF53383">
    <property type="entry name" value="PLP-dependent transferases"/>
    <property type="match status" value="1"/>
</dbReference>
<evidence type="ECO:0000256" key="1">
    <source>
        <dbReference type="ARBA" id="ARBA00001933"/>
    </source>
</evidence>
<comment type="caution">
    <text evidence="6">The sequence shown here is derived from an EMBL/GenBank/DDBJ whole genome shotgun (WGS) entry which is preliminary data.</text>
</comment>
<dbReference type="Proteomes" id="UP000789524">
    <property type="component" value="Unassembled WGS sequence"/>
</dbReference>
<dbReference type="Gene3D" id="3.90.1150.10">
    <property type="entry name" value="Aspartate Aminotransferase, domain 1"/>
    <property type="match status" value="1"/>
</dbReference>
<dbReference type="Gene3D" id="3.40.640.10">
    <property type="entry name" value="Type I PLP-dependent aspartate aminotransferase-like (Major domain)"/>
    <property type="match status" value="1"/>
</dbReference>
<dbReference type="AlphaFoldDB" id="A0A8J2W692"/>
<dbReference type="GO" id="GO:1901605">
    <property type="term" value="P:alpha-amino acid metabolic process"/>
    <property type="evidence" value="ECO:0007669"/>
    <property type="project" value="TreeGrafter"/>
</dbReference>
<keyword evidence="7" id="KW-1185">Reference proteome</keyword>
<evidence type="ECO:0000256" key="4">
    <source>
        <dbReference type="ARBA" id="ARBA00022898"/>
    </source>
</evidence>
<gene>
    <name evidence="6" type="ORF">DCHRY22_LOCUS8601</name>
</gene>
<dbReference type="PANTHER" id="PTHR42790:SF19">
    <property type="entry name" value="KYNURENINE_ALPHA-AMINOADIPATE AMINOTRANSFERASE, MITOCHONDRIAL"/>
    <property type="match status" value="1"/>
</dbReference>
<feature type="domain" description="Aminotransferase class I/classII large" evidence="5">
    <location>
        <begin position="106"/>
        <end position="428"/>
    </location>
</feature>
<accession>A0A8J2W692</accession>
<dbReference type="GO" id="GO:0030170">
    <property type="term" value="F:pyridoxal phosphate binding"/>
    <property type="evidence" value="ECO:0007669"/>
    <property type="project" value="InterPro"/>
</dbReference>
<organism evidence="6 7">
    <name type="scientific">Danaus chrysippus</name>
    <name type="common">African queen</name>
    <dbReference type="NCBI Taxonomy" id="151541"/>
    <lineage>
        <taxon>Eukaryota</taxon>
        <taxon>Metazoa</taxon>
        <taxon>Ecdysozoa</taxon>
        <taxon>Arthropoda</taxon>
        <taxon>Hexapoda</taxon>
        <taxon>Insecta</taxon>
        <taxon>Pterygota</taxon>
        <taxon>Neoptera</taxon>
        <taxon>Endopterygota</taxon>
        <taxon>Lepidoptera</taxon>
        <taxon>Glossata</taxon>
        <taxon>Ditrysia</taxon>
        <taxon>Papilionoidea</taxon>
        <taxon>Nymphalidae</taxon>
        <taxon>Danainae</taxon>
        <taxon>Danaini</taxon>
        <taxon>Danaina</taxon>
        <taxon>Danaus</taxon>
        <taxon>Anosia</taxon>
    </lineage>
</organism>
<protein>
    <submittedName>
        <fullName evidence="6">(African queen) hypothetical protein</fullName>
    </submittedName>
</protein>
<dbReference type="InterPro" id="IPR004839">
    <property type="entry name" value="Aminotransferase_I/II_large"/>
</dbReference>
<dbReference type="CDD" id="cd00609">
    <property type="entry name" value="AAT_like"/>
    <property type="match status" value="1"/>
</dbReference>
<dbReference type="EMBL" id="CAKASE010000061">
    <property type="protein sequence ID" value="CAG9568766.1"/>
    <property type="molecule type" value="Genomic_DNA"/>
</dbReference>
<dbReference type="InterPro" id="IPR050859">
    <property type="entry name" value="Class-I_PLP-dep_aminotransf"/>
</dbReference>
<reference evidence="6" key="1">
    <citation type="submission" date="2021-09" db="EMBL/GenBank/DDBJ databases">
        <authorList>
            <person name="Martin H S."/>
        </authorList>
    </citation>
    <scope>NUCLEOTIDE SEQUENCE</scope>
</reference>
<dbReference type="Pfam" id="PF00155">
    <property type="entry name" value="Aminotran_1_2"/>
    <property type="match status" value="1"/>
</dbReference>
<keyword evidence="2" id="KW-0032">Aminotransferase</keyword>
<dbReference type="InterPro" id="IPR015422">
    <property type="entry name" value="PyrdxlP-dep_Trfase_small"/>
</dbReference>
<sequence length="454" mass="52293">MDGSQRNLRDSESLFKYYSNDYSYFNKYKKLDNKDFESFLSRRGLTQKITPTQQLSELAEKYDRKVNKNLSEGMNNELTFPFTDVEITKNNGKKIIISGEELELSQQYLSPKGLPRLHTELMNIIEEMHHPPPLERDLLVTNGTHHGLQLCTDVLVDPGDPVIATEYSYIGLHAILRQYEVEYLGIPEDRHGLIPEVLTSVLNERLTKGLKMPKVMYLIPTVSNPAGYLMTEERKKKIYEIACVYNMMIVEDDVYMFLNYTERIVPSFLSMDTTGRVLRVSSLSKVMSAGLRVGWVTGPSTLITTMQIASYSQIVHPCSLAQTIVLHLITDRDYIKDQIIKNREFYKKQLNAVHNALKTIEDLIEWEKPDGGYYIWVKIRGIKDVRNMAYKTSFAHGLMLEPGHGFSYNPDKPCPYIRITFTKANLDTLEDDVRIIGDIIRHELKISEGRNFGR</sequence>